<accession>A0A196SM00</accession>
<dbReference type="InterPro" id="IPR002893">
    <property type="entry name" value="Znf_MYND"/>
</dbReference>
<feature type="domain" description="MYND-type" evidence="5">
    <location>
        <begin position="162"/>
        <end position="198"/>
    </location>
</feature>
<keyword evidence="7" id="KW-1185">Reference proteome</keyword>
<reference evidence="6 7" key="1">
    <citation type="submission" date="2016-05" db="EMBL/GenBank/DDBJ databases">
        <title>Nuclear genome of Blastocystis sp. subtype 1 NandII.</title>
        <authorList>
            <person name="Gentekaki E."/>
            <person name="Curtis B."/>
            <person name="Stairs C."/>
            <person name="Eme L."/>
            <person name="Herman E."/>
            <person name="Klimes V."/>
            <person name="Arias M.C."/>
            <person name="Elias M."/>
            <person name="Hilliou F."/>
            <person name="Klute M."/>
            <person name="Malik S.-B."/>
            <person name="Pightling A."/>
            <person name="Rachubinski R."/>
            <person name="Salas D."/>
            <person name="Schlacht A."/>
            <person name="Suga H."/>
            <person name="Archibald J."/>
            <person name="Ball S.G."/>
            <person name="Clark G."/>
            <person name="Dacks J."/>
            <person name="Van Der Giezen M."/>
            <person name="Tsaousis A."/>
            <person name="Roger A."/>
        </authorList>
    </citation>
    <scope>NUCLEOTIDE SEQUENCE [LARGE SCALE GENOMIC DNA]</scope>
    <source>
        <strain evidence="7">ATCC 50177 / NandII</strain>
    </source>
</reference>
<evidence type="ECO:0000256" key="2">
    <source>
        <dbReference type="ARBA" id="ARBA00022771"/>
    </source>
</evidence>
<keyword evidence="2 4" id="KW-0863">Zinc-finger</keyword>
<dbReference type="STRING" id="478820.A0A196SM00"/>
<sequence>MCQKQRTSISTLLGKRSIILHPFSLLSIPRNMSRTELGFLVSSEEGWRIWDCAKFGGKPFWLIPDAIPECSDLTCPYCQKPLCFMLQLYNPCEENPDAYHRCIYVFVCQNQDCLEKGSIKVLRCQLPRKNKYYPEDLDSFVGSDYFNAQSPASPFHYGNHLCCVCGVKASSKCAKCNTYYCCRDHQVAAWRNGHKESCGKGAQDLATLYRDDAFCPDVQFPLWEVDMVPEPEPTKEEVASEQSQLERIRAMNLGDEPVQLTDQDIRDALGGRLEDDPVRLHFNKVIERANLQVLRVNRWNNDAILWANKDTKADLAAIPPCPYCGKERKFEFQIMPQLIYLLGTDPEAAKTKYPEIDFGSLVVFTCCESCAHILDEERRLLHSVDAETPYKEEYGYFHSHYSKKDIEDVKNQLASLTSS</sequence>
<keyword evidence="1" id="KW-0479">Metal-binding</keyword>
<dbReference type="AlphaFoldDB" id="A0A196SM00"/>
<dbReference type="GO" id="GO:0008270">
    <property type="term" value="F:zinc ion binding"/>
    <property type="evidence" value="ECO:0007669"/>
    <property type="project" value="UniProtKB-KW"/>
</dbReference>
<dbReference type="Proteomes" id="UP000078348">
    <property type="component" value="Unassembled WGS sequence"/>
</dbReference>
<evidence type="ECO:0000259" key="5">
    <source>
        <dbReference type="PROSITE" id="PS50865"/>
    </source>
</evidence>
<keyword evidence="3" id="KW-0862">Zinc</keyword>
<evidence type="ECO:0000313" key="7">
    <source>
        <dbReference type="Proteomes" id="UP000078348"/>
    </source>
</evidence>
<dbReference type="Gene3D" id="6.10.140.2220">
    <property type="match status" value="1"/>
</dbReference>
<comment type="caution">
    <text evidence="6">The sequence shown here is derived from an EMBL/GenBank/DDBJ whole genome shotgun (WGS) entry which is preliminary data.</text>
</comment>
<dbReference type="GO" id="GO:0005737">
    <property type="term" value="C:cytoplasm"/>
    <property type="evidence" value="ECO:0007669"/>
    <property type="project" value="InterPro"/>
</dbReference>
<proteinExistence type="predicted"/>
<dbReference type="PANTHER" id="PTHR12298:SF4">
    <property type="entry name" value="PROGRAMMED CELL DEATH PROTEIN 2"/>
    <property type="match status" value="1"/>
</dbReference>
<dbReference type="EMBL" id="LXWW01000054">
    <property type="protein sequence ID" value="OAO16929.1"/>
    <property type="molecule type" value="Genomic_DNA"/>
</dbReference>
<evidence type="ECO:0000256" key="4">
    <source>
        <dbReference type="PROSITE-ProRule" id="PRU00134"/>
    </source>
</evidence>
<evidence type="ECO:0000256" key="1">
    <source>
        <dbReference type="ARBA" id="ARBA00022723"/>
    </source>
</evidence>
<dbReference type="OrthoDB" id="443682at2759"/>
<dbReference type="PROSITE" id="PS50865">
    <property type="entry name" value="ZF_MYND_2"/>
    <property type="match status" value="1"/>
</dbReference>
<dbReference type="SUPFAM" id="SSF144232">
    <property type="entry name" value="HIT/MYND zinc finger-like"/>
    <property type="match status" value="1"/>
</dbReference>
<dbReference type="InterPro" id="IPR007320">
    <property type="entry name" value="PDCD2_C"/>
</dbReference>
<evidence type="ECO:0000256" key="3">
    <source>
        <dbReference type="ARBA" id="ARBA00022833"/>
    </source>
</evidence>
<organism evidence="6 7">
    <name type="scientific">Blastocystis sp. subtype 1 (strain ATCC 50177 / NandII)</name>
    <dbReference type="NCBI Taxonomy" id="478820"/>
    <lineage>
        <taxon>Eukaryota</taxon>
        <taxon>Sar</taxon>
        <taxon>Stramenopiles</taxon>
        <taxon>Bigyra</taxon>
        <taxon>Opalozoa</taxon>
        <taxon>Opalinata</taxon>
        <taxon>Blastocystidae</taxon>
        <taxon>Blastocystis</taxon>
    </lineage>
</organism>
<name>A0A196SM00_BLAHN</name>
<evidence type="ECO:0000313" key="6">
    <source>
        <dbReference type="EMBL" id="OAO16929.1"/>
    </source>
</evidence>
<dbReference type="PANTHER" id="PTHR12298">
    <property type="entry name" value="PCDC2 PROGRAMMED CELL DEATH PROTEIN 2 -RELATED"/>
    <property type="match status" value="1"/>
</dbReference>
<dbReference type="Pfam" id="PF04194">
    <property type="entry name" value="PDCD2_C"/>
    <property type="match status" value="1"/>
</dbReference>
<protein>
    <submittedName>
        <fullName evidence="6">Programmed cell death protein 2</fullName>
    </submittedName>
</protein>
<gene>
    <name evidence="6" type="ORF">AV274_1373</name>
</gene>